<keyword evidence="1" id="KW-1133">Transmembrane helix</keyword>
<dbReference type="EMBL" id="CP003539">
    <property type="protein sequence ID" value="AFX98482.1"/>
    <property type="molecule type" value="Genomic_DNA"/>
</dbReference>
<evidence type="ECO:0000256" key="1">
    <source>
        <dbReference type="SAM" id="Phobius"/>
    </source>
</evidence>
<evidence type="ECO:0000313" key="2">
    <source>
        <dbReference type="EMBL" id="AFX98482.1"/>
    </source>
</evidence>
<feature type="transmembrane region" description="Helical" evidence="1">
    <location>
        <begin position="12"/>
        <end position="30"/>
    </location>
</feature>
<dbReference type="Proteomes" id="UP000010077">
    <property type="component" value="Chromosome"/>
</dbReference>
<sequence length="50" mass="5916">MQSSLNRLFFHLKKILIMSMYIGACIQVLTRKYFKLMANKCCIGKIQFKN</sequence>
<evidence type="ECO:0000313" key="3">
    <source>
        <dbReference type="Proteomes" id="UP000010077"/>
    </source>
</evidence>
<keyword evidence="3" id="KW-1185">Reference proteome</keyword>
<proteinExistence type="predicted"/>
<accession>K7YLX9</accession>
<protein>
    <submittedName>
        <fullName evidence="2">Uncharacterized protein</fullName>
    </submittedName>
</protein>
<dbReference type="KEGG" id="thal:A1OE_282"/>
<dbReference type="HOGENOM" id="CLU_3115760_0_0_5"/>
<organism evidence="2 3">
    <name type="scientific">Candidatus Endolissoclinum faulkneri L2</name>
    <dbReference type="NCBI Taxonomy" id="1193729"/>
    <lineage>
        <taxon>Bacteria</taxon>
        <taxon>Pseudomonadati</taxon>
        <taxon>Pseudomonadota</taxon>
        <taxon>Alphaproteobacteria</taxon>
        <taxon>Rhodospirillales</taxon>
        <taxon>Rhodospirillaceae</taxon>
        <taxon>Candidatus Endolissoclinum</taxon>
    </lineage>
</organism>
<keyword evidence="1" id="KW-0812">Transmembrane</keyword>
<reference evidence="2 3" key="1">
    <citation type="journal article" date="2012" name="Proc. Natl. Acad. Sci. U.S.A.">
        <title>Genome streamlining and chemical defense in a coral reef symbiosis.</title>
        <authorList>
            <person name="Kwan J.C."/>
            <person name="Donia M.S."/>
            <person name="Han A.W."/>
            <person name="Hirose E."/>
            <person name="Haygood M.G."/>
            <person name="Schmidt E.W."/>
        </authorList>
    </citation>
    <scope>NUCLEOTIDE SEQUENCE [LARGE SCALE GENOMIC DNA]</scope>
    <source>
        <strain evidence="2 3">L2</strain>
    </source>
</reference>
<dbReference type="AlphaFoldDB" id="K7YLX9"/>
<keyword evidence="1" id="KW-0472">Membrane</keyword>
<name>K7YLX9_9PROT</name>
<gene>
    <name evidence="2" type="ORF">A1OE_282</name>
</gene>